<dbReference type="PRINTS" id="PR00131">
    <property type="entry name" value="GLHYDRLASE1"/>
</dbReference>
<dbReference type="InterPro" id="IPR033132">
    <property type="entry name" value="GH_1_N_CS"/>
</dbReference>
<accession>A0A445C0I2</accession>
<dbReference type="EMBL" id="SDMP01000008">
    <property type="protein sequence ID" value="RYR44348.1"/>
    <property type="molecule type" value="Genomic_DNA"/>
</dbReference>
<dbReference type="PANTHER" id="PTHR10353">
    <property type="entry name" value="GLYCOSYL HYDROLASE"/>
    <property type="match status" value="1"/>
</dbReference>
<evidence type="ECO:0000256" key="5">
    <source>
        <dbReference type="SAM" id="SignalP"/>
    </source>
</evidence>
<comment type="similarity">
    <text evidence="1 4">Belongs to the glycosyl hydrolase 1 family.</text>
</comment>
<evidence type="ECO:0000313" key="6">
    <source>
        <dbReference type="EMBL" id="RYR44348.1"/>
    </source>
</evidence>
<organism evidence="6 7">
    <name type="scientific">Arachis hypogaea</name>
    <name type="common">Peanut</name>
    <dbReference type="NCBI Taxonomy" id="3818"/>
    <lineage>
        <taxon>Eukaryota</taxon>
        <taxon>Viridiplantae</taxon>
        <taxon>Streptophyta</taxon>
        <taxon>Embryophyta</taxon>
        <taxon>Tracheophyta</taxon>
        <taxon>Spermatophyta</taxon>
        <taxon>Magnoliopsida</taxon>
        <taxon>eudicotyledons</taxon>
        <taxon>Gunneridae</taxon>
        <taxon>Pentapetalae</taxon>
        <taxon>rosids</taxon>
        <taxon>fabids</taxon>
        <taxon>Fabales</taxon>
        <taxon>Fabaceae</taxon>
        <taxon>Papilionoideae</taxon>
        <taxon>50 kb inversion clade</taxon>
        <taxon>dalbergioids sensu lato</taxon>
        <taxon>Dalbergieae</taxon>
        <taxon>Pterocarpus clade</taxon>
        <taxon>Arachis</taxon>
    </lineage>
</organism>
<feature type="chain" id="PRO_5019091059" description="Beta-glucosidase" evidence="5">
    <location>
        <begin position="25"/>
        <end position="582"/>
    </location>
</feature>
<evidence type="ECO:0000313" key="7">
    <source>
        <dbReference type="Proteomes" id="UP000289738"/>
    </source>
</evidence>
<reference evidence="6 7" key="1">
    <citation type="submission" date="2019-01" db="EMBL/GenBank/DDBJ databases">
        <title>Sequencing of cultivated peanut Arachis hypogaea provides insights into genome evolution and oil improvement.</title>
        <authorList>
            <person name="Chen X."/>
        </authorList>
    </citation>
    <scope>NUCLEOTIDE SEQUENCE [LARGE SCALE GENOMIC DNA]</scope>
    <source>
        <strain evidence="7">cv. Fuhuasheng</strain>
        <tissue evidence="6">Leaves</tissue>
    </source>
</reference>
<evidence type="ECO:0000256" key="4">
    <source>
        <dbReference type="RuleBase" id="RU003690"/>
    </source>
</evidence>
<evidence type="ECO:0000256" key="1">
    <source>
        <dbReference type="ARBA" id="ARBA00010838"/>
    </source>
</evidence>
<name>A0A445C0I2_ARAHY</name>
<keyword evidence="3" id="KW-0326">Glycosidase</keyword>
<evidence type="ECO:0000256" key="2">
    <source>
        <dbReference type="ARBA" id="ARBA00022801"/>
    </source>
</evidence>
<dbReference type="AlphaFoldDB" id="A0A445C0I2"/>
<dbReference type="InterPro" id="IPR001360">
    <property type="entry name" value="Glyco_hydro_1"/>
</dbReference>
<feature type="signal peptide" evidence="5">
    <location>
        <begin position="1"/>
        <end position="24"/>
    </location>
</feature>
<dbReference type="GO" id="GO:0005975">
    <property type="term" value="P:carbohydrate metabolic process"/>
    <property type="evidence" value="ECO:0007669"/>
    <property type="project" value="InterPro"/>
</dbReference>
<dbReference type="PROSITE" id="PS00653">
    <property type="entry name" value="GLYCOSYL_HYDROL_F1_2"/>
    <property type="match status" value="1"/>
</dbReference>
<comment type="caution">
    <text evidence="6">The sequence shown here is derived from an EMBL/GenBank/DDBJ whole genome shotgun (WGS) entry which is preliminary data.</text>
</comment>
<keyword evidence="7" id="KW-1185">Reference proteome</keyword>
<sequence length="582" mass="66592">MRQNKKGFISLIMFLVVLVELVDSLNRSNFPDHFLFGTASSSYQYEGAANEGGRGPSIWDTFTQRYPEKIKDQSSGVLAVDSYHRYKEDVGIMKDIGFDAYRFSISWSRVLPGGNLKRGVNREGITYYNNLINQLLANGLKPFVTLFHWDLPQALEDEYGGFLSPNIVAERRALRVVVKLDPENVIDIVGIGVDVAIEEVEVDASGRRSAEELHHDLMLKLKRRNEKMEKKTVKVKKKIMNVRVIRDMMEIREERKDFADYAELCYREFGDRVKHWITLNEPLTYTTNGYGYGIFAPGRCSINNCALGNSTTEPYLVTHHQILAHAAAARVYMDNYQSSQKGQIGISLNSAWVIPLSQSKADKDAASRALAFSYDWFMEPLNFGSYPAAMVKNVGDRLPEFSREQSLMVKGSFDFIGVNYYTASYAAHVPCTRENRTLFTEDACVFLTSERDGVQIGPQAGSDWLYIYPRGIQDLLLYTKEKYNNPIVYITENGVDELNESIEESLEDRFRIDFFTDHLSNIHSALQNGANVKGYFAWSLLDNFEWADGYTVRFGMIFVDYNDGLPRYPKRSAQWFKNFLQY</sequence>
<dbReference type="PANTHER" id="PTHR10353:SF237">
    <property type="entry name" value="BETA-GLUCOSIDASE 12-RELATED"/>
    <property type="match status" value="1"/>
</dbReference>
<dbReference type="GO" id="GO:0008422">
    <property type="term" value="F:beta-glucosidase activity"/>
    <property type="evidence" value="ECO:0007669"/>
    <property type="project" value="TreeGrafter"/>
</dbReference>
<evidence type="ECO:0008006" key="8">
    <source>
        <dbReference type="Google" id="ProtNLM"/>
    </source>
</evidence>
<gene>
    <name evidence="6" type="ORF">Ahy_A08g040698</name>
</gene>
<dbReference type="InterPro" id="IPR017853">
    <property type="entry name" value="GH"/>
</dbReference>
<dbReference type="STRING" id="3818.A0A445C0I2"/>
<dbReference type="Proteomes" id="UP000289738">
    <property type="component" value="Chromosome A08"/>
</dbReference>
<dbReference type="SUPFAM" id="SSF51445">
    <property type="entry name" value="(Trans)glycosidases"/>
    <property type="match status" value="1"/>
</dbReference>
<dbReference type="FunFam" id="3.20.20.80:FF:000020">
    <property type="entry name" value="Beta-glucosidase 12"/>
    <property type="match status" value="1"/>
</dbReference>
<keyword evidence="2" id="KW-0378">Hydrolase</keyword>
<evidence type="ECO:0000256" key="3">
    <source>
        <dbReference type="ARBA" id="ARBA00023295"/>
    </source>
</evidence>
<dbReference type="Gene3D" id="3.20.20.80">
    <property type="entry name" value="Glycosidases"/>
    <property type="match status" value="2"/>
</dbReference>
<keyword evidence="5" id="KW-0732">Signal</keyword>
<protein>
    <recommendedName>
        <fullName evidence="8">Beta-glucosidase</fullName>
    </recommendedName>
</protein>
<dbReference type="Pfam" id="PF00232">
    <property type="entry name" value="Glyco_hydro_1"/>
    <property type="match status" value="2"/>
</dbReference>
<proteinExistence type="inferred from homology"/>